<feature type="transmembrane region" description="Helical" evidence="6">
    <location>
        <begin position="260"/>
        <end position="279"/>
    </location>
</feature>
<proteinExistence type="inferred from homology"/>
<organism evidence="7 8">
    <name type="scientific">Solilutibacter oculi</name>
    <dbReference type="NCBI Taxonomy" id="2698682"/>
    <lineage>
        <taxon>Bacteria</taxon>
        <taxon>Pseudomonadati</taxon>
        <taxon>Pseudomonadota</taxon>
        <taxon>Gammaproteobacteria</taxon>
        <taxon>Lysobacterales</taxon>
        <taxon>Lysobacteraceae</taxon>
        <taxon>Solilutibacter</taxon>
    </lineage>
</organism>
<comment type="similarity">
    <text evidence="2">Belongs to the autoinducer-2 exporter (AI-2E) (TC 2.A.86) family.</text>
</comment>
<dbReference type="Proteomes" id="UP000251842">
    <property type="component" value="Chromosome"/>
</dbReference>
<evidence type="ECO:0000256" key="3">
    <source>
        <dbReference type="ARBA" id="ARBA00022692"/>
    </source>
</evidence>
<sequence length="393" mass="42761">MEETRTSLAAIARFYTRMQWTAIALGLGWLVWKLSPVLTPFVVAAMLGWLGDPLVDRIEARGVGRNTAVIAVFTAMSLLVSLVLLILVPLIARQIVVLVESWPEYQAWFTGWFAGRLAPWLHARTGFDLLAWLDTDNIVTMLREHWQRAGGIAVNLIGFVSRSGIAMLLWVTNLVLIPVLAFFFLRDWDRFVERVASLIPRDYLPTVTRLAKESDEVLGGFLRGQFMVMAALGVLYGLGLWLVGVKVGILIGVIGGLLSFVPYLGPASVVVMGAVATLVQGNGWQGLVGVGVVFTVAQLIESYLLTPKLVGERIGLHPMVVIFAVMAGGVLFGFLGMLLALPAAAVINVLLRFSVERYRASKAYTGDQPGILLDTVHPVIAVETATPPHPPKA</sequence>
<reference evidence="8" key="1">
    <citation type="submission" date="2018-05" db="EMBL/GenBank/DDBJ databases">
        <title>Luteimonas pekinense sp. nov., isolated from human Meibomian gland secretions, Beijing, China.</title>
        <authorList>
            <person name="Wen T."/>
            <person name="Bai H."/>
            <person name="Lv H."/>
        </authorList>
    </citation>
    <scope>NUCLEOTIDE SEQUENCE [LARGE SCALE GENOMIC DNA]</scope>
    <source>
        <strain evidence="8">83-4</strain>
    </source>
</reference>
<dbReference type="GO" id="GO:0016020">
    <property type="term" value="C:membrane"/>
    <property type="evidence" value="ECO:0007669"/>
    <property type="project" value="UniProtKB-SubCell"/>
</dbReference>
<evidence type="ECO:0000256" key="2">
    <source>
        <dbReference type="ARBA" id="ARBA00009773"/>
    </source>
</evidence>
<dbReference type="Pfam" id="PF01594">
    <property type="entry name" value="AI-2E_transport"/>
    <property type="match status" value="1"/>
</dbReference>
<keyword evidence="5 6" id="KW-0472">Membrane</keyword>
<dbReference type="GO" id="GO:0055085">
    <property type="term" value="P:transmembrane transport"/>
    <property type="evidence" value="ECO:0007669"/>
    <property type="project" value="TreeGrafter"/>
</dbReference>
<evidence type="ECO:0000256" key="4">
    <source>
        <dbReference type="ARBA" id="ARBA00022989"/>
    </source>
</evidence>
<feature type="transmembrane region" description="Helical" evidence="6">
    <location>
        <begin position="165"/>
        <end position="185"/>
    </location>
</feature>
<feature type="transmembrane region" description="Helical" evidence="6">
    <location>
        <begin position="318"/>
        <end position="351"/>
    </location>
</feature>
<gene>
    <name evidence="7" type="ORF">DCD74_07685</name>
</gene>
<dbReference type="OrthoDB" id="5792512at2"/>
<evidence type="ECO:0000313" key="7">
    <source>
        <dbReference type="EMBL" id="AXA85539.1"/>
    </source>
</evidence>
<dbReference type="KEGG" id="lue:DCD74_07685"/>
<dbReference type="EMBL" id="CP029556">
    <property type="protein sequence ID" value="AXA85539.1"/>
    <property type="molecule type" value="Genomic_DNA"/>
</dbReference>
<keyword evidence="4 6" id="KW-1133">Transmembrane helix</keyword>
<evidence type="ECO:0000256" key="6">
    <source>
        <dbReference type="SAM" id="Phobius"/>
    </source>
</evidence>
<feature type="transmembrane region" description="Helical" evidence="6">
    <location>
        <begin position="286"/>
        <end position="306"/>
    </location>
</feature>
<evidence type="ECO:0000256" key="1">
    <source>
        <dbReference type="ARBA" id="ARBA00004141"/>
    </source>
</evidence>
<comment type="subcellular location">
    <subcellularLocation>
        <location evidence="1">Membrane</location>
        <topology evidence="1">Multi-pass membrane protein</topology>
    </subcellularLocation>
</comment>
<keyword evidence="3 6" id="KW-0812">Transmembrane</keyword>
<dbReference type="RefSeq" id="WP_112927740.1">
    <property type="nucleotide sequence ID" value="NZ_CP029556.1"/>
</dbReference>
<feature type="transmembrane region" description="Helical" evidence="6">
    <location>
        <begin position="67"/>
        <end position="92"/>
    </location>
</feature>
<dbReference type="PANTHER" id="PTHR21716:SF64">
    <property type="entry name" value="AI-2 TRANSPORT PROTEIN TQSA"/>
    <property type="match status" value="1"/>
</dbReference>
<keyword evidence="8" id="KW-1185">Reference proteome</keyword>
<accession>A0A344J929</accession>
<feature type="transmembrane region" description="Helical" evidence="6">
    <location>
        <begin position="12"/>
        <end position="32"/>
    </location>
</feature>
<feature type="transmembrane region" description="Helical" evidence="6">
    <location>
        <begin position="226"/>
        <end position="254"/>
    </location>
</feature>
<name>A0A344J929_9GAMM</name>
<dbReference type="InterPro" id="IPR002549">
    <property type="entry name" value="AI-2E-like"/>
</dbReference>
<dbReference type="PANTHER" id="PTHR21716">
    <property type="entry name" value="TRANSMEMBRANE PROTEIN"/>
    <property type="match status" value="1"/>
</dbReference>
<protein>
    <submittedName>
        <fullName evidence="7">AI-2E family transporter</fullName>
    </submittedName>
</protein>
<evidence type="ECO:0000256" key="5">
    <source>
        <dbReference type="ARBA" id="ARBA00023136"/>
    </source>
</evidence>
<dbReference type="AlphaFoldDB" id="A0A344J929"/>
<evidence type="ECO:0000313" key="8">
    <source>
        <dbReference type="Proteomes" id="UP000251842"/>
    </source>
</evidence>